<proteinExistence type="predicted"/>
<gene>
    <name evidence="1" type="primary">OJ1595_D08.19</name>
</gene>
<dbReference type="EMBL" id="AP005574">
    <property type="protein sequence ID" value="BAD22269.1"/>
    <property type="molecule type" value="Genomic_DNA"/>
</dbReference>
<dbReference type="AlphaFoldDB" id="Q6K4A0"/>
<sequence length="100" mass="9976">MAIDGGGSGVGGGYGHMARCQSCGVDGRHWASVSGGGGGVKGGVSGGVRGDLTSSFGPFGQPARLGKTGKGRNIKRSLHVRSHGLEILTLIGEKEKAESI</sequence>
<name>Q6K4A0_ORYSJ</name>
<protein>
    <submittedName>
        <fullName evidence="1">Uncharacterized protein</fullName>
    </submittedName>
</protein>
<reference evidence="2" key="1">
    <citation type="journal article" date="2005" name="Nature">
        <title>The map-based sequence of the rice genome.</title>
        <authorList>
            <consortium name="International rice genome sequencing project (IRGSP)"/>
            <person name="Matsumoto T."/>
            <person name="Wu J."/>
            <person name="Kanamori H."/>
            <person name="Katayose Y."/>
            <person name="Fujisawa M."/>
            <person name="Namiki N."/>
            <person name="Mizuno H."/>
            <person name="Yamamoto K."/>
            <person name="Antonio B.A."/>
            <person name="Baba T."/>
            <person name="Sakata K."/>
            <person name="Nagamura Y."/>
            <person name="Aoki H."/>
            <person name="Arikawa K."/>
            <person name="Arita K."/>
            <person name="Bito T."/>
            <person name="Chiden Y."/>
            <person name="Fujitsuka N."/>
            <person name="Fukunaka R."/>
            <person name="Hamada M."/>
            <person name="Harada C."/>
            <person name="Hayashi A."/>
            <person name="Hijishita S."/>
            <person name="Honda M."/>
            <person name="Hosokawa S."/>
            <person name="Ichikawa Y."/>
            <person name="Idonuma A."/>
            <person name="Iijima M."/>
            <person name="Ikeda M."/>
            <person name="Ikeno M."/>
            <person name="Ito K."/>
            <person name="Ito S."/>
            <person name="Ito T."/>
            <person name="Ito Y."/>
            <person name="Ito Y."/>
            <person name="Iwabuchi A."/>
            <person name="Kamiya K."/>
            <person name="Karasawa W."/>
            <person name="Kurita K."/>
            <person name="Katagiri S."/>
            <person name="Kikuta A."/>
            <person name="Kobayashi H."/>
            <person name="Kobayashi N."/>
            <person name="Machita K."/>
            <person name="Maehara T."/>
            <person name="Masukawa M."/>
            <person name="Mizubayashi T."/>
            <person name="Mukai Y."/>
            <person name="Nagasaki H."/>
            <person name="Nagata Y."/>
            <person name="Naito S."/>
            <person name="Nakashima M."/>
            <person name="Nakama Y."/>
            <person name="Nakamichi Y."/>
            <person name="Nakamura M."/>
            <person name="Meguro A."/>
            <person name="Negishi M."/>
            <person name="Ohta I."/>
            <person name="Ohta T."/>
            <person name="Okamoto M."/>
            <person name="Ono N."/>
            <person name="Saji S."/>
            <person name="Sakaguchi M."/>
            <person name="Sakai K."/>
            <person name="Shibata M."/>
            <person name="Shimokawa T."/>
            <person name="Song J."/>
            <person name="Takazaki Y."/>
            <person name="Terasawa K."/>
            <person name="Tsugane M."/>
            <person name="Tsuji K."/>
            <person name="Ueda S."/>
            <person name="Waki K."/>
            <person name="Yamagata H."/>
            <person name="Yamamoto M."/>
            <person name="Yamamoto S."/>
            <person name="Yamane H."/>
            <person name="Yoshiki S."/>
            <person name="Yoshihara R."/>
            <person name="Yukawa K."/>
            <person name="Zhong H."/>
            <person name="Yano M."/>
            <person name="Yuan Q."/>
            <person name="Ouyang S."/>
            <person name="Liu J."/>
            <person name="Jones K.M."/>
            <person name="Gansberger K."/>
            <person name="Moffat K."/>
            <person name="Hill J."/>
            <person name="Bera J."/>
            <person name="Fadrosh D."/>
            <person name="Jin S."/>
            <person name="Johri S."/>
            <person name="Kim M."/>
            <person name="Overton L."/>
            <person name="Reardon M."/>
            <person name="Tsitrin T."/>
            <person name="Vuong H."/>
            <person name="Weaver B."/>
            <person name="Ciecko A."/>
            <person name="Tallon L."/>
            <person name="Jackson J."/>
            <person name="Pai G."/>
            <person name="Aken S.V."/>
            <person name="Utterback T."/>
            <person name="Reidmuller S."/>
            <person name="Feldblyum T."/>
            <person name="Hsiao J."/>
            <person name="Zismann V."/>
            <person name="Iobst S."/>
            <person name="de Vazeille A.R."/>
            <person name="Buell C.R."/>
            <person name="Ying K."/>
            <person name="Li Y."/>
            <person name="Lu T."/>
            <person name="Huang Y."/>
            <person name="Zhao Q."/>
            <person name="Feng Q."/>
            <person name="Zhang L."/>
            <person name="Zhu J."/>
            <person name="Weng Q."/>
            <person name="Mu J."/>
            <person name="Lu Y."/>
            <person name="Fan D."/>
            <person name="Liu Y."/>
            <person name="Guan J."/>
            <person name="Zhang Y."/>
            <person name="Yu S."/>
            <person name="Liu X."/>
            <person name="Zhang Y."/>
            <person name="Hong G."/>
            <person name="Han B."/>
            <person name="Choisne N."/>
            <person name="Demange N."/>
            <person name="Orjeda G."/>
            <person name="Samain S."/>
            <person name="Cattolico L."/>
            <person name="Pelletier E."/>
            <person name="Couloux A."/>
            <person name="Segurens B."/>
            <person name="Wincker P."/>
            <person name="D'Hont A."/>
            <person name="Scarpelli C."/>
            <person name="Weissenbach J."/>
            <person name="Salanoubat M."/>
            <person name="Quetier F."/>
            <person name="Yu Y."/>
            <person name="Kim H.R."/>
            <person name="Rambo T."/>
            <person name="Currie J."/>
            <person name="Collura K."/>
            <person name="Luo M."/>
            <person name="Yang T."/>
            <person name="Ammiraju J.S.S."/>
            <person name="Engler F."/>
            <person name="Soderlund C."/>
            <person name="Wing R.A."/>
            <person name="Palmer L.E."/>
            <person name="de la Bastide M."/>
            <person name="Spiegel L."/>
            <person name="Nascimento L."/>
            <person name="Zutavern T."/>
            <person name="O'Shaughnessy A."/>
            <person name="Dike S."/>
            <person name="Dedhia N."/>
            <person name="Preston R."/>
            <person name="Balija V."/>
            <person name="McCombie W.R."/>
            <person name="Chow T."/>
            <person name="Chen H."/>
            <person name="Chung M."/>
            <person name="Chen C."/>
            <person name="Shaw J."/>
            <person name="Wu H."/>
            <person name="Hsiao K."/>
            <person name="Chao Y."/>
            <person name="Chu M."/>
            <person name="Cheng C."/>
            <person name="Hour A."/>
            <person name="Lee P."/>
            <person name="Lin S."/>
            <person name="Lin Y."/>
            <person name="Liou J."/>
            <person name="Liu S."/>
            <person name="Hsing Y."/>
            <person name="Raghuvanshi S."/>
            <person name="Mohanty A."/>
            <person name="Bharti A.K."/>
            <person name="Gaur A."/>
            <person name="Gupta V."/>
            <person name="Kumar D."/>
            <person name="Ravi V."/>
            <person name="Vij S."/>
            <person name="Kapur A."/>
            <person name="Khurana P."/>
            <person name="Khurana P."/>
            <person name="Khurana J.P."/>
            <person name="Tyagi A.K."/>
            <person name="Gaikwad K."/>
            <person name="Singh A."/>
            <person name="Dalal V."/>
            <person name="Srivastava S."/>
            <person name="Dixit A."/>
            <person name="Pal A.K."/>
            <person name="Ghazi I.A."/>
            <person name="Yadav M."/>
            <person name="Pandit A."/>
            <person name="Bhargava A."/>
            <person name="Sureshbabu K."/>
            <person name="Batra K."/>
            <person name="Sharma T.R."/>
            <person name="Mohapatra T."/>
            <person name="Singh N.K."/>
            <person name="Messing J."/>
            <person name="Nelson A.B."/>
            <person name="Fuks G."/>
            <person name="Kavchok S."/>
            <person name="Keizer G."/>
            <person name="Linton E."/>
            <person name="Llaca V."/>
            <person name="Song R."/>
            <person name="Tanyolac B."/>
            <person name="Young S."/>
            <person name="Ho-Il K."/>
            <person name="Hahn J.H."/>
            <person name="Sangsakoo G."/>
            <person name="Vanavichit A."/>
            <person name="de Mattos Luiz.A.T."/>
            <person name="Zimmer P.D."/>
            <person name="Malone G."/>
            <person name="Dellagostin O."/>
            <person name="de Oliveira A.C."/>
            <person name="Bevan M."/>
            <person name="Bancroft I."/>
            <person name="Minx P."/>
            <person name="Cordum H."/>
            <person name="Wilson R."/>
            <person name="Cheng Z."/>
            <person name="Jin W."/>
            <person name="Jiang J."/>
            <person name="Leong S.A."/>
            <person name="Iwama H."/>
            <person name="Gojobori T."/>
            <person name="Itoh T."/>
            <person name="Niimura Y."/>
            <person name="Fujii Y."/>
            <person name="Habara T."/>
            <person name="Sakai H."/>
            <person name="Sato Y."/>
            <person name="Wilson G."/>
            <person name="Kumar K."/>
            <person name="McCouch S."/>
            <person name="Juretic N."/>
            <person name="Hoen D."/>
            <person name="Wright S."/>
            <person name="Bruskiewich R."/>
            <person name="Bureau T."/>
            <person name="Miyao A."/>
            <person name="Hirochika H."/>
            <person name="Nishikawa T."/>
            <person name="Kadowaki K."/>
            <person name="Sugiura M."/>
            <person name="Burr B."/>
            <person name="Sasaki T."/>
        </authorList>
    </citation>
    <scope>NUCLEOTIDE SEQUENCE [LARGE SCALE GENOMIC DNA]</scope>
    <source>
        <strain evidence="2">cv. Nipponbare</strain>
    </source>
</reference>
<evidence type="ECO:0000313" key="1">
    <source>
        <dbReference type="EMBL" id="BAD22269.1"/>
    </source>
</evidence>
<reference evidence="2" key="2">
    <citation type="journal article" date="2008" name="Nucleic Acids Res.">
        <title>The rice annotation project database (RAP-DB): 2008 update.</title>
        <authorList>
            <consortium name="The rice annotation project (RAP)"/>
        </authorList>
    </citation>
    <scope>GENOME REANNOTATION</scope>
    <source>
        <strain evidence="2">cv. Nipponbare</strain>
    </source>
</reference>
<accession>Q6K4A0</accession>
<dbReference type="Proteomes" id="UP000000763">
    <property type="component" value="Chromosome 9"/>
</dbReference>
<organism evidence="1 2">
    <name type="scientific">Oryza sativa subsp. japonica</name>
    <name type="common">Rice</name>
    <dbReference type="NCBI Taxonomy" id="39947"/>
    <lineage>
        <taxon>Eukaryota</taxon>
        <taxon>Viridiplantae</taxon>
        <taxon>Streptophyta</taxon>
        <taxon>Embryophyta</taxon>
        <taxon>Tracheophyta</taxon>
        <taxon>Spermatophyta</taxon>
        <taxon>Magnoliopsida</taxon>
        <taxon>Liliopsida</taxon>
        <taxon>Poales</taxon>
        <taxon>Poaceae</taxon>
        <taxon>BOP clade</taxon>
        <taxon>Oryzoideae</taxon>
        <taxon>Oryzeae</taxon>
        <taxon>Oryzinae</taxon>
        <taxon>Oryza</taxon>
        <taxon>Oryza sativa</taxon>
    </lineage>
</organism>
<evidence type="ECO:0000313" key="2">
    <source>
        <dbReference type="Proteomes" id="UP000000763"/>
    </source>
</evidence>